<accession>A0AAD7LMQ0</accession>
<dbReference type="EMBL" id="JARAOO010000008">
    <property type="protein sequence ID" value="KAJ7960848.1"/>
    <property type="molecule type" value="Genomic_DNA"/>
</dbReference>
<dbReference type="InterPro" id="IPR044851">
    <property type="entry name" value="Wax_synthase"/>
</dbReference>
<name>A0AAD7LMQ0_QUISA</name>
<dbReference type="GO" id="GO:0006629">
    <property type="term" value="P:lipid metabolic process"/>
    <property type="evidence" value="ECO:0007669"/>
    <property type="project" value="InterPro"/>
</dbReference>
<dbReference type="Proteomes" id="UP001163823">
    <property type="component" value="Chromosome 8"/>
</dbReference>
<proteinExistence type="predicted"/>
<reference evidence="2" key="1">
    <citation type="journal article" date="2023" name="Science">
        <title>Elucidation of the pathway for biosynthesis of saponin adjuvants from the soapbark tree.</title>
        <authorList>
            <person name="Reed J."/>
            <person name="Orme A."/>
            <person name="El-Demerdash A."/>
            <person name="Owen C."/>
            <person name="Martin L.B.B."/>
            <person name="Misra R.C."/>
            <person name="Kikuchi S."/>
            <person name="Rejzek M."/>
            <person name="Martin A.C."/>
            <person name="Harkess A."/>
            <person name="Leebens-Mack J."/>
            <person name="Louveau T."/>
            <person name="Stephenson M.J."/>
            <person name="Osbourn A."/>
        </authorList>
    </citation>
    <scope>NUCLEOTIDE SEQUENCE</scope>
    <source>
        <strain evidence="2">S10</strain>
    </source>
</reference>
<evidence type="ECO:0000313" key="2">
    <source>
        <dbReference type="EMBL" id="KAJ7960848.1"/>
    </source>
</evidence>
<organism evidence="2 3">
    <name type="scientific">Quillaja saponaria</name>
    <name type="common">Soap bark tree</name>
    <dbReference type="NCBI Taxonomy" id="32244"/>
    <lineage>
        <taxon>Eukaryota</taxon>
        <taxon>Viridiplantae</taxon>
        <taxon>Streptophyta</taxon>
        <taxon>Embryophyta</taxon>
        <taxon>Tracheophyta</taxon>
        <taxon>Spermatophyta</taxon>
        <taxon>Magnoliopsida</taxon>
        <taxon>eudicotyledons</taxon>
        <taxon>Gunneridae</taxon>
        <taxon>Pentapetalae</taxon>
        <taxon>rosids</taxon>
        <taxon>fabids</taxon>
        <taxon>Fabales</taxon>
        <taxon>Quillajaceae</taxon>
        <taxon>Quillaja</taxon>
    </lineage>
</organism>
<dbReference type="PANTHER" id="PTHR31595:SF57">
    <property type="entry name" value="OS04G0481900 PROTEIN"/>
    <property type="match status" value="1"/>
</dbReference>
<dbReference type="GO" id="GO:0008374">
    <property type="term" value="F:O-acyltransferase activity"/>
    <property type="evidence" value="ECO:0007669"/>
    <property type="project" value="InterPro"/>
</dbReference>
<dbReference type="AlphaFoldDB" id="A0AAD7LMQ0"/>
<feature type="transmembrane region" description="Helical" evidence="1">
    <location>
        <begin position="42"/>
        <end position="69"/>
    </location>
</feature>
<keyword evidence="3" id="KW-1185">Reference proteome</keyword>
<dbReference type="PANTHER" id="PTHR31595">
    <property type="entry name" value="LONG-CHAIN-ALCOHOL O-FATTY-ACYLTRANSFERASE 3-RELATED"/>
    <property type="match status" value="1"/>
</dbReference>
<sequence length="235" mass="26731">MEGELKSLIKVWLSVIASLCYCYFISSKIPKGKLRFLSLSPIFYLFTILPLSLSTVLPTGITAFFITWLTNFKLLLFSFDLGPLSSHPPKSLPLFIFIACFPIKIKQEKTYPSYQKPLNPKNPQNPSFDLQKNPKLHLNLPTKAFLFVLLVMGINEHKQNLHPKAVMGIYCCLLYLLVDTVMGLCNNLVQATIGGIELELPSDEPYCSTSLQDFWGRRWNLMVSNILRDTVPRGR</sequence>
<feature type="transmembrane region" description="Helical" evidence="1">
    <location>
        <begin position="12"/>
        <end position="30"/>
    </location>
</feature>
<protein>
    <submittedName>
        <fullName evidence="2">Acyl-CoA--sterol O-acyltransferase 1-like</fullName>
    </submittedName>
</protein>
<comment type="caution">
    <text evidence="2">The sequence shown here is derived from an EMBL/GenBank/DDBJ whole genome shotgun (WGS) entry which is preliminary data.</text>
</comment>
<keyword evidence="1" id="KW-0812">Transmembrane</keyword>
<keyword evidence="1" id="KW-0472">Membrane</keyword>
<keyword evidence="1" id="KW-1133">Transmembrane helix</keyword>
<evidence type="ECO:0000256" key="1">
    <source>
        <dbReference type="SAM" id="Phobius"/>
    </source>
</evidence>
<evidence type="ECO:0000313" key="3">
    <source>
        <dbReference type="Proteomes" id="UP001163823"/>
    </source>
</evidence>
<dbReference type="KEGG" id="qsa:O6P43_021236"/>
<gene>
    <name evidence="2" type="ORF">O6P43_021236</name>
</gene>